<keyword evidence="7 8" id="KW-0472">Membrane</keyword>
<keyword evidence="4 8" id="KW-0812">Transmembrane</keyword>
<evidence type="ECO:0000256" key="1">
    <source>
        <dbReference type="ARBA" id="ARBA00004141"/>
    </source>
</evidence>
<evidence type="ECO:0000256" key="4">
    <source>
        <dbReference type="ARBA" id="ARBA00022692"/>
    </source>
</evidence>
<dbReference type="GO" id="GO:0016020">
    <property type="term" value="C:membrane"/>
    <property type="evidence" value="ECO:0007669"/>
    <property type="project" value="UniProtKB-SubCell"/>
</dbReference>
<evidence type="ECO:0000313" key="10">
    <source>
        <dbReference type="EMBL" id="VAW27611.1"/>
    </source>
</evidence>
<proteinExistence type="inferred from homology"/>
<dbReference type="SUPFAM" id="SSF161093">
    <property type="entry name" value="MgtE membrane domain-like"/>
    <property type="match status" value="1"/>
</dbReference>
<feature type="transmembrane region" description="Helical" evidence="8">
    <location>
        <begin position="211"/>
        <end position="234"/>
    </location>
</feature>
<feature type="domain" description="CBS" evidence="9">
    <location>
        <begin position="1"/>
        <end position="44"/>
    </location>
</feature>
<dbReference type="InterPro" id="IPR006669">
    <property type="entry name" value="MgtE_transporter"/>
</dbReference>
<organism evidence="10">
    <name type="scientific">hydrothermal vent metagenome</name>
    <dbReference type="NCBI Taxonomy" id="652676"/>
    <lineage>
        <taxon>unclassified sequences</taxon>
        <taxon>metagenomes</taxon>
        <taxon>ecological metagenomes</taxon>
    </lineage>
</organism>
<dbReference type="Gene3D" id="1.10.357.20">
    <property type="entry name" value="SLC41 divalent cation transporters, integral membrane domain"/>
    <property type="match status" value="1"/>
</dbReference>
<keyword evidence="5" id="KW-0460">Magnesium</keyword>
<sequence>QEEAYKMIKKYDMNVLPVVGEEGVLIGIVTVDDILDVIEEETTEDFQKASAIVPVEEKYYTASALTLYKKRIGWLFILLLTDFFSSTIIAHFQDSLKAVIALAFFIPILIDSGGNIAAQSSTLIIRALATGSLSGKKWLSVMKKELLVGIFIGLTLGITLYVRGFFWRGGPTVGMVVAISMVAITLWANLLGSLLPIVLTKFKMDPAVISSPLLTTVIDSTGLLIYFTLADYIFHL</sequence>
<dbReference type="SUPFAM" id="SSF54631">
    <property type="entry name" value="CBS-domain pair"/>
    <property type="match status" value="1"/>
</dbReference>
<feature type="transmembrane region" description="Helical" evidence="8">
    <location>
        <begin position="173"/>
        <end position="199"/>
    </location>
</feature>
<gene>
    <name evidence="10" type="ORF">MNBD_BACTEROID07-892</name>
</gene>
<dbReference type="PANTHER" id="PTHR41394">
    <property type="entry name" value="MAGNESIUM TRANSPORTER MGTE"/>
    <property type="match status" value="1"/>
</dbReference>
<keyword evidence="3" id="KW-0813">Transport</keyword>
<dbReference type="InterPro" id="IPR036739">
    <property type="entry name" value="SLC41_membr_dom_sf"/>
</dbReference>
<evidence type="ECO:0000256" key="7">
    <source>
        <dbReference type="ARBA" id="ARBA00023136"/>
    </source>
</evidence>
<evidence type="ECO:0000256" key="8">
    <source>
        <dbReference type="SAM" id="Phobius"/>
    </source>
</evidence>
<keyword evidence="6 8" id="KW-1133">Transmembrane helix</keyword>
<dbReference type="PANTHER" id="PTHR41394:SF8">
    <property type="entry name" value="MAGNESIUM TRANSPORTER MGTE"/>
    <property type="match status" value="1"/>
</dbReference>
<dbReference type="NCBIfam" id="TIGR00400">
    <property type="entry name" value="mgtE"/>
    <property type="match status" value="1"/>
</dbReference>
<name>A0A3B0U992_9ZZZZ</name>
<evidence type="ECO:0000256" key="3">
    <source>
        <dbReference type="ARBA" id="ARBA00022448"/>
    </source>
</evidence>
<evidence type="ECO:0000259" key="9">
    <source>
        <dbReference type="PROSITE" id="PS51371"/>
    </source>
</evidence>
<dbReference type="EMBL" id="UOET01000136">
    <property type="protein sequence ID" value="VAW27611.1"/>
    <property type="molecule type" value="Genomic_DNA"/>
</dbReference>
<comment type="similarity">
    <text evidence="2">Belongs to the SLC41A transporter family.</text>
</comment>
<reference evidence="10" key="1">
    <citation type="submission" date="2018-06" db="EMBL/GenBank/DDBJ databases">
        <authorList>
            <person name="Zhirakovskaya E."/>
        </authorList>
    </citation>
    <scope>NUCLEOTIDE SEQUENCE</scope>
</reference>
<protein>
    <submittedName>
        <fullName evidence="10">Mg/Co/Ni transporter MgtE, CBS domain-containing</fullName>
    </submittedName>
</protein>
<dbReference type="Gene3D" id="3.10.580.10">
    <property type="entry name" value="CBS-domain"/>
    <property type="match status" value="1"/>
</dbReference>
<accession>A0A3B0U992</accession>
<feature type="transmembrane region" description="Helical" evidence="8">
    <location>
        <begin position="98"/>
        <end position="125"/>
    </location>
</feature>
<dbReference type="InterPro" id="IPR000644">
    <property type="entry name" value="CBS_dom"/>
</dbReference>
<evidence type="ECO:0000256" key="2">
    <source>
        <dbReference type="ARBA" id="ARBA00009749"/>
    </source>
</evidence>
<feature type="non-terminal residue" evidence="10">
    <location>
        <position position="1"/>
    </location>
</feature>
<dbReference type="Pfam" id="PF00571">
    <property type="entry name" value="CBS"/>
    <property type="match status" value="1"/>
</dbReference>
<comment type="subcellular location">
    <subcellularLocation>
        <location evidence="1">Membrane</location>
        <topology evidence="1">Multi-pass membrane protein</topology>
    </subcellularLocation>
</comment>
<dbReference type="InterPro" id="IPR046342">
    <property type="entry name" value="CBS_dom_sf"/>
</dbReference>
<dbReference type="InterPro" id="IPR006667">
    <property type="entry name" value="SLC41_membr_dom"/>
</dbReference>
<feature type="transmembrane region" description="Helical" evidence="8">
    <location>
        <begin position="146"/>
        <end position="167"/>
    </location>
</feature>
<dbReference type="GO" id="GO:0015095">
    <property type="term" value="F:magnesium ion transmembrane transporter activity"/>
    <property type="evidence" value="ECO:0007669"/>
    <property type="project" value="InterPro"/>
</dbReference>
<evidence type="ECO:0000256" key="6">
    <source>
        <dbReference type="ARBA" id="ARBA00022989"/>
    </source>
</evidence>
<dbReference type="AlphaFoldDB" id="A0A3B0U992"/>
<dbReference type="Pfam" id="PF01769">
    <property type="entry name" value="MgtE"/>
    <property type="match status" value="1"/>
</dbReference>
<feature type="transmembrane region" description="Helical" evidence="8">
    <location>
        <begin position="72"/>
        <end position="92"/>
    </location>
</feature>
<dbReference type="PROSITE" id="PS51371">
    <property type="entry name" value="CBS"/>
    <property type="match status" value="1"/>
</dbReference>
<evidence type="ECO:0000256" key="5">
    <source>
        <dbReference type="ARBA" id="ARBA00022842"/>
    </source>
</evidence>